<evidence type="ECO:0000256" key="5">
    <source>
        <dbReference type="ARBA" id="ARBA00023002"/>
    </source>
</evidence>
<dbReference type="Gene3D" id="3.30.70.2740">
    <property type="match status" value="1"/>
</dbReference>
<keyword evidence="4" id="KW-0274">FAD</keyword>
<dbReference type="InterPro" id="IPR016169">
    <property type="entry name" value="FAD-bd_PCMH_sub2"/>
</dbReference>
<gene>
    <name evidence="7" type="ORF">Atai01_25450</name>
</gene>
<dbReference type="Gene3D" id="3.30.465.10">
    <property type="match status" value="1"/>
</dbReference>
<dbReference type="EMBL" id="BSTI01000005">
    <property type="protein sequence ID" value="GLY65926.1"/>
    <property type="molecule type" value="Genomic_DNA"/>
</dbReference>
<evidence type="ECO:0000313" key="8">
    <source>
        <dbReference type="Proteomes" id="UP001165136"/>
    </source>
</evidence>
<dbReference type="AlphaFoldDB" id="A0A9W6QZS2"/>
<comment type="similarity">
    <text evidence="2">Belongs to the FAD-binding oxidoreductase/transferase type 4 family.</text>
</comment>
<dbReference type="PANTHER" id="PTHR42934">
    <property type="entry name" value="GLYCOLATE OXIDASE SUBUNIT GLCD"/>
    <property type="match status" value="1"/>
</dbReference>
<dbReference type="Pfam" id="PF02913">
    <property type="entry name" value="FAD-oxidase_C"/>
    <property type="match status" value="1"/>
</dbReference>
<keyword evidence="5" id="KW-0560">Oxidoreductase</keyword>
<dbReference type="InterPro" id="IPR051914">
    <property type="entry name" value="FAD-linked_OxidoTrans_Type4"/>
</dbReference>
<accession>A0A9W6QZS2</accession>
<dbReference type="InterPro" id="IPR016171">
    <property type="entry name" value="Vanillyl_alc_oxidase_C-sub2"/>
</dbReference>
<protein>
    <submittedName>
        <fullName evidence="7">FAD-linked oxidase</fullName>
    </submittedName>
</protein>
<evidence type="ECO:0000313" key="7">
    <source>
        <dbReference type="EMBL" id="GLY65926.1"/>
    </source>
</evidence>
<keyword evidence="3" id="KW-0285">Flavoprotein</keyword>
<dbReference type="FunFam" id="3.30.70.2740:FF:000001">
    <property type="entry name" value="D-lactate dehydrogenase mitochondrial"/>
    <property type="match status" value="1"/>
</dbReference>
<dbReference type="InterPro" id="IPR016166">
    <property type="entry name" value="FAD-bd_PCMH"/>
</dbReference>
<dbReference type="SUPFAM" id="SSF56176">
    <property type="entry name" value="FAD-binding/transporter-associated domain-like"/>
    <property type="match status" value="1"/>
</dbReference>
<dbReference type="Gene3D" id="1.10.45.10">
    <property type="entry name" value="Vanillyl-alcohol Oxidase, Chain A, domain 4"/>
    <property type="match status" value="1"/>
</dbReference>
<dbReference type="FunFam" id="1.10.45.10:FF:000001">
    <property type="entry name" value="D-lactate dehydrogenase mitochondrial"/>
    <property type="match status" value="1"/>
</dbReference>
<evidence type="ECO:0000256" key="2">
    <source>
        <dbReference type="ARBA" id="ARBA00008000"/>
    </source>
</evidence>
<proteinExistence type="inferred from homology"/>
<dbReference type="GO" id="GO:0071949">
    <property type="term" value="F:FAD binding"/>
    <property type="evidence" value="ECO:0007669"/>
    <property type="project" value="InterPro"/>
</dbReference>
<dbReference type="PANTHER" id="PTHR42934:SF2">
    <property type="entry name" value="GLYCOLATE OXIDASE SUBUNIT GLCD"/>
    <property type="match status" value="1"/>
</dbReference>
<dbReference type="PROSITE" id="PS51387">
    <property type="entry name" value="FAD_PCMH"/>
    <property type="match status" value="1"/>
</dbReference>
<dbReference type="RefSeq" id="WP_052373164.1">
    <property type="nucleotide sequence ID" value="NZ_BSTI01000005.1"/>
</dbReference>
<evidence type="ECO:0000256" key="1">
    <source>
        <dbReference type="ARBA" id="ARBA00001974"/>
    </source>
</evidence>
<sequence length="460" mass="48318">MESKIDELDGEFITTEPDVLAAYRYDQAGFCEAGKPAALARPRHTDDVVKVLRFAHEHRIPVVPQGARTGLAGGANAVDGAILLSLERMDQILDVDEINQTATVQPGVINSVLSRAVADQGLFYPPDPGSWESSTIGGNVATNAGGLCCVKYGVTSDFVRALEVVLADGRVLRTGHRTVKGVAGYDLARLFTGSEGTLGVITEVTVALRPLAEKPLTAIAFFTTSAAACTAVTEYLRGGRRPSVLEFMDKPSVDAVSAYRDLGFPEDVGAVLIAQSDRGAAAPEDLQAFADAARECGATEVIVASDQAEADLLIEARRLVGVAMERLGSRLVDDVCVPRSRLAELIEGIAAIAAEHEVLIPCCGHAGDGNIHPNVVFDAADPDSVRRGQAAFSAVMALGLRLGGTISGEHGVGTLKRSWLETELGEVGVSVHQAVKQAFDPRGILNPGKVIRSAPGRVPG</sequence>
<dbReference type="GO" id="GO:0016491">
    <property type="term" value="F:oxidoreductase activity"/>
    <property type="evidence" value="ECO:0007669"/>
    <property type="project" value="UniProtKB-KW"/>
</dbReference>
<dbReference type="InterPro" id="IPR016164">
    <property type="entry name" value="FAD-linked_Oxase-like_C"/>
</dbReference>
<evidence type="ECO:0000259" key="6">
    <source>
        <dbReference type="PROSITE" id="PS51387"/>
    </source>
</evidence>
<dbReference type="Pfam" id="PF01565">
    <property type="entry name" value="FAD_binding_4"/>
    <property type="match status" value="1"/>
</dbReference>
<evidence type="ECO:0000256" key="4">
    <source>
        <dbReference type="ARBA" id="ARBA00022827"/>
    </source>
</evidence>
<dbReference type="Proteomes" id="UP001165136">
    <property type="component" value="Unassembled WGS sequence"/>
</dbReference>
<evidence type="ECO:0000256" key="3">
    <source>
        <dbReference type="ARBA" id="ARBA00022630"/>
    </source>
</evidence>
<comment type="cofactor">
    <cofactor evidence="1">
        <name>FAD</name>
        <dbReference type="ChEBI" id="CHEBI:57692"/>
    </cofactor>
</comment>
<dbReference type="InterPro" id="IPR036318">
    <property type="entry name" value="FAD-bd_PCMH-like_sf"/>
</dbReference>
<comment type="caution">
    <text evidence="7">The sequence shown here is derived from an EMBL/GenBank/DDBJ whole genome shotgun (WGS) entry which is preliminary data.</text>
</comment>
<feature type="domain" description="FAD-binding PCMH-type" evidence="6">
    <location>
        <begin position="32"/>
        <end position="211"/>
    </location>
</feature>
<keyword evidence="8" id="KW-1185">Reference proteome</keyword>
<dbReference type="InterPro" id="IPR004113">
    <property type="entry name" value="FAD-bd_oxidored_4_C"/>
</dbReference>
<name>A0A9W6QZS2_9PSEU</name>
<reference evidence="7" key="1">
    <citation type="submission" date="2023-03" db="EMBL/GenBank/DDBJ databases">
        <title>Amycolatopsis taiwanensis NBRC 103393.</title>
        <authorList>
            <person name="Ichikawa N."/>
            <person name="Sato H."/>
            <person name="Tonouchi N."/>
        </authorList>
    </citation>
    <scope>NUCLEOTIDE SEQUENCE</scope>
    <source>
        <strain evidence="7">NBRC 103393</strain>
    </source>
</reference>
<organism evidence="7 8">
    <name type="scientific">Amycolatopsis taiwanensis</name>
    <dbReference type="NCBI Taxonomy" id="342230"/>
    <lineage>
        <taxon>Bacteria</taxon>
        <taxon>Bacillati</taxon>
        <taxon>Actinomycetota</taxon>
        <taxon>Actinomycetes</taxon>
        <taxon>Pseudonocardiales</taxon>
        <taxon>Pseudonocardiaceae</taxon>
        <taxon>Amycolatopsis</taxon>
    </lineage>
</organism>
<dbReference type="InterPro" id="IPR006094">
    <property type="entry name" value="Oxid_FAD_bind_N"/>
</dbReference>
<dbReference type="SUPFAM" id="SSF55103">
    <property type="entry name" value="FAD-linked oxidases, C-terminal domain"/>
    <property type="match status" value="1"/>
</dbReference>